<sequence>MLSTLPLLACLGAAVVGGVFFAFSAFVMKALAQLPAHQGVAAMQRINLVVLKPLFMAIFIGTTVLSAICVLAGFYPWGTARSAWLLASGLLFFLGAFVVTGACNVPRNEKLRPMDPDSPQAAAYWPVYLREWLRWNHVRTAASLLSAACAGMALAH</sequence>
<feature type="transmembrane region" description="Helical" evidence="1">
    <location>
        <begin position="83"/>
        <end position="105"/>
    </location>
</feature>
<dbReference type="AlphaFoldDB" id="A0A1P8JXC6"/>
<dbReference type="KEGG" id="rhy:RD110_15425"/>
<keyword evidence="1" id="KW-0812">Transmembrane</keyword>
<dbReference type="Proteomes" id="UP000186609">
    <property type="component" value="Chromosome"/>
</dbReference>
<dbReference type="Pfam" id="PF08592">
    <property type="entry name" value="Anthrone_oxy"/>
    <property type="match status" value="1"/>
</dbReference>
<evidence type="ECO:0000313" key="3">
    <source>
        <dbReference type="Proteomes" id="UP000186609"/>
    </source>
</evidence>
<reference evidence="2 3" key="1">
    <citation type="submission" date="2017-01" db="EMBL/GenBank/DDBJ databases">
        <authorList>
            <person name="Mah S.A."/>
            <person name="Swanson W.J."/>
            <person name="Moy G.W."/>
            <person name="Vacquier V.D."/>
        </authorList>
    </citation>
    <scope>NUCLEOTIDE SEQUENCE [LARGE SCALE GENOMIC DNA]</scope>
    <source>
        <strain evidence="2 3">DCY110</strain>
    </source>
</reference>
<keyword evidence="3" id="KW-1185">Reference proteome</keyword>
<evidence type="ECO:0000313" key="2">
    <source>
        <dbReference type="EMBL" id="APW38414.1"/>
    </source>
</evidence>
<keyword evidence="1" id="KW-0472">Membrane</keyword>
<feature type="transmembrane region" description="Helical" evidence="1">
    <location>
        <begin position="53"/>
        <end position="77"/>
    </location>
</feature>
<keyword evidence="1" id="KW-1133">Transmembrane helix</keyword>
<feature type="transmembrane region" description="Helical" evidence="1">
    <location>
        <begin position="6"/>
        <end position="32"/>
    </location>
</feature>
<dbReference type="InterPro" id="IPR013901">
    <property type="entry name" value="Anthrone_oxy"/>
</dbReference>
<dbReference type="OrthoDB" id="428263at2"/>
<proteinExistence type="predicted"/>
<organism evidence="2 3">
    <name type="scientific">Rhodoferax koreensis</name>
    <dbReference type="NCBI Taxonomy" id="1842727"/>
    <lineage>
        <taxon>Bacteria</taxon>
        <taxon>Pseudomonadati</taxon>
        <taxon>Pseudomonadota</taxon>
        <taxon>Betaproteobacteria</taxon>
        <taxon>Burkholderiales</taxon>
        <taxon>Comamonadaceae</taxon>
        <taxon>Rhodoferax</taxon>
    </lineage>
</organism>
<dbReference type="EMBL" id="CP019236">
    <property type="protein sequence ID" value="APW38414.1"/>
    <property type="molecule type" value="Genomic_DNA"/>
</dbReference>
<gene>
    <name evidence="2" type="ORF">RD110_15425</name>
</gene>
<dbReference type="RefSeq" id="WP_076200293.1">
    <property type="nucleotide sequence ID" value="NZ_CP019236.1"/>
</dbReference>
<name>A0A1P8JXC6_9BURK</name>
<dbReference type="STRING" id="1842727.RD110_15425"/>
<accession>A0A1P8JXC6</accession>
<protein>
    <recommendedName>
        <fullName evidence="4">DUF1772 domain-containing protein</fullName>
    </recommendedName>
</protein>
<evidence type="ECO:0008006" key="4">
    <source>
        <dbReference type="Google" id="ProtNLM"/>
    </source>
</evidence>
<evidence type="ECO:0000256" key="1">
    <source>
        <dbReference type="SAM" id="Phobius"/>
    </source>
</evidence>